<evidence type="ECO:0000256" key="1">
    <source>
        <dbReference type="SAM" id="MobiDB-lite"/>
    </source>
</evidence>
<evidence type="ECO:0000313" key="3">
    <source>
        <dbReference type="Proteomes" id="UP000078555"/>
    </source>
</evidence>
<dbReference type="Proteomes" id="UP000078555">
    <property type="component" value="Unassembled WGS sequence"/>
</dbReference>
<accession>A0A1A9AJW4</accession>
<evidence type="ECO:0000313" key="2">
    <source>
        <dbReference type="EMBL" id="SBT56370.1"/>
    </source>
</evidence>
<name>A0A1A9AJW4_PLAOA</name>
<dbReference type="AlphaFoldDB" id="A0A1A9AJW4"/>
<dbReference type="InterPro" id="IPR008780">
    <property type="entry name" value="Plasmodium_Vir"/>
</dbReference>
<organism evidence="2 3">
    <name type="scientific">Plasmodium ovale wallikeri</name>
    <dbReference type="NCBI Taxonomy" id="864142"/>
    <lineage>
        <taxon>Eukaryota</taxon>
        <taxon>Sar</taxon>
        <taxon>Alveolata</taxon>
        <taxon>Apicomplexa</taxon>
        <taxon>Aconoidasida</taxon>
        <taxon>Haemosporida</taxon>
        <taxon>Plasmodiidae</taxon>
        <taxon>Plasmodium</taxon>
        <taxon>Plasmodium (Plasmodium)</taxon>
    </lineage>
</organism>
<dbReference type="Pfam" id="PF05795">
    <property type="entry name" value="Plasmodium_Vir"/>
    <property type="match status" value="1"/>
</dbReference>
<sequence length="334" mass="39532">MNYIFIKWKKQYQNNEKILTNLSKYKLYNKFNEEHGDTLQYSNYCNDMEYLERWYTDILEVCYMFAKNLIYLHEILKEEEDNDERCRYFNFWITDHVKKKLKTEWNDHRYITSILSGFYGVENLIRASTHNNNCHFDYKSNVDLDLWKERKDLHDYIRNYDYINGRINSNGEFCTLYSKYFVYIKRIHDKYKSDCCNGSSNKCPHLIDLNYFCNNDSLFNKVKCDEKKGISETSSGGERSQSMEGHDGSGKSHAVPSSLPQDDQNGTGDIIINNTDYYAKLGFTTFGDLIRSKVLKKGINVNLDEYSQNLMTHELNHGDENIYSDGYNVTYQPS</sequence>
<feature type="region of interest" description="Disordered" evidence="1">
    <location>
        <begin position="230"/>
        <end position="266"/>
    </location>
</feature>
<feature type="compositionally biased region" description="Polar residues" evidence="1">
    <location>
        <begin position="231"/>
        <end position="243"/>
    </location>
</feature>
<dbReference type="EMBL" id="FLRD01001076">
    <property type="protein sequence ID" value="SBT56370.1"/>
    <property type="molecule type" value="Genomic_DNA"/>
</dbReference>
<keyword evidence="3" id="KW-1185">Reference proteome</keyword>
<gene>
    <name evidence="2" type="ORF">POVWA1_075660</name>
</gene>
<protein>
    <submittedName>
        <fullName evidence="2">PIR Superfamily Protein</fullName>
    </submittedName>
</protein>
<proteinExistence type="predicted"/>
<reference evidence="3" key="1">
    <citation type="submission" date="2016-05" db="EMBL/GenBank/DDBJ databases">
        <authorList>
            <person name="Naeem Raeece"/>
        </authorList>
    </citation>
    <scope>NUCLEOTIDE SEQUENCE [LARGE SCALE GENOMIC DNA]</scope>
</reference>